<feature type="domain" description="Nudix hydrolase" evidence="7">
    <location>
        <begin position="31"/>
        <end position="159"/>
    </location>
</feature>
<evidence type="ECO:0000256" key="2">
    <source>
        <dbReference type="ARBA" id="ARBA00005582"/>
    </source>
</evidence>
<accession>W4L4J0</accession>
<keyword evidence="3 6" id="KW-0479">Metal-binding</keyword>
<reference evidence="8 9" key="1">
    <citation type="journal article" date="2014" name="Nature">
        <title>An environmental bacterial taxon with a large and distinct metabolic repertoire.</title>
        <authorList>
            <person name="Wilson M.C."/>
            <person name="Mori T."/>
            <person name="Ruckert C."/>
            <person name="Uria A.R."/>
            <person name="Helf M.J."/>
            <person name="Takada K."/>
            <person name="Gernert C."/>
            <person name="Steffens U.A."/>
            <person name="Heycke N."/>
            <person name="Schmitt S."/>
            <person name="Rinke C."/>
            <person name="Helfrich E.J."/>
            <person name="Brachmann A.O."/>
            <person name="Gurgui C."/>
            <person name="Wakimoto T."/>
            <person name="Kracht M."/>
            <person name="Crusemann M."/>
            <person name="Hentschel U."/>
            <person name="Abe I."/>
            <person name="Matsunaga S."/>
            <person name="Kalinowski J."/>
            <person name="Takeyama H."/>
            <person name="Piel J."/>
        </authorList>
    </citation>
    <scope>NUCLEOTIDE SEQUENCE [LARGE SCALE GENOMIC DNA]</scope>
    <source>
        <strain evidence="9">TSY1</strain>
    </source>
</reference>
<dbReference type="SUPFAM" id="SSF55811">
    <property type="entry name" value="Nudix"/>
    <property type="match status" value="1"/>
</dbReference>
<dbReference type="HOGENOM" id="CLU_060552_3_0_7"/>
<keyword evidence="4" id="KW-0378">Hydrolase</keyword>
<evidence type="ECO:0000313" key="9">
    <source>
        <dbReference type="Proteomes" id="UP000019141"/>
    </source>
</evidence>
<dbReference type="AlphaFoldDB" id="W4L4J0"/>
<dbReference type="GO" id="GO:0046872">
    <property type="term" value="F:metal ion binding"/>
    <property type="evidence" value="ECO:0007669"/>
    <property type="project" value="UniProtKB-KW"/>
</dbReference>
<evidence type="ECO:0000256" key="1">
    <source>
        <dbReference type="ARBA" id="ARBA00001946"/>
    </source>
</evidence>
<gene>
    <name evidence="8" type="ORF">ETSY1_41305</name>
</gene>
<dbReference type="PROSITE" id="PS51462">
    <property type="entry name" value="NUDIX"/>
    <property type="match status" value="1"/>
</dbReference>
<proteinExistence type="inferred from homology"/>
<comment type="cofactor">
    <cofactor evidence="1">
        <name>Mg(2+)</name>
        <dbReference type="ChEBI" id="CHEBI:18420"/>
    </cofactor>
</comment>
<dbReference type="Gene3D" id="3.90.79.10">
    <property type="entry name" value="Nucleoside Triphosphate Pyrophosphohydrolase"/>
    <property type="match status" value="1"/>
</dbReference>
<dbReference type="PANTHER" id="PTHR10885:SF0">
    <property type="entry name" value="ISOPENTENYL-DIPHOSPHATE DELTA-ISOMERASE"/>
    <property type="match status" value="1"/>
</dbReference>
<feature type="binding site" evidence="6">
    <location>
        <position position="88"/>
    </location>
    <ligand>
        <name>Mg(2+)</name>
        <dbReference type="ChEBI" id="CHEBI:18420"/>
    </ligand>
</feature>
<dbReference type="NCBIfam" id="NF011922">
    <property type="entry name" value="PRK15393.1"/>
    <property type="match status" value="1"/>
</dbReference>
<evidence type="ECO:0000256" key="6">
    <source>
        <dbReference type="PIRSR" id="PIRSR017340-1"/>
    </source>
</evidence>
<dbReference type="GO" id="GO:0016817">
    <property type="term" value="F:hydrolase activity, acting on acid anhydrides"/>
    <property type="evidence" value="ECO:0007669"/>
    <property type="project" value="InterPro"/>
</dbReference>
<protein>
    <recommendedName>
        <fullName evidence="7">Nudix hydrolase domain-containing protein</fullName>
    </recommendedName>
</protein>
<dbReference type="Pfam" id="PF00293">
    <property type="entry name" value="NUDIX"/>
    <property type="match status" value="1"/>
</dbReference>
<name>W4L4J0_ENTF1</name>
<evidence type="ECO:0000256" key="3">
    <source>
        <dbReference type="ARBA" id="ARBA00022723"/>
    </source>
</evidence>
<dbReference type="InterPro" id="IPR015797">
    <property type="entry name" value="NUDIX_hydrolase-like_dom_sf"/>
</dbReference>
<dbReference type="EMBL" id="AZHW01001334">
    <property type="protein sequence ID" value="ETW92977.1"/>
    <property type="molecule type" value="Genomic_DNA"/>
</dbReference>
<dbReference type="InterPro" id="IPR024195">
    <property type="entry name" value="NUDIX_hydrolase_YfcD_pred"/>
</dbReference>
<evidence type="ECO:0000313" key="8">
    <source>
        <dbReference type="EMBL" id="ETW92977.1"/>
    </source>
</evidence>
<evidence type="ECO:0000256" key="5">
    <source>
        <dbReference type="ARBA" id="ARBA00022842"/>
    </source>
</evidence>
<organism evidence="8 9">
    <name type="scientific">Entotheonella factor</name>
    <dbReference type="NCBI Taxonomy" id="1429438"/>
    <lineage>
        <taxon>Bacteria</taxon>
        <taxon>Pseudomonadati</taxon>
        <taxon>Nitrospinota/Tectimicrobiota group</taxon>
        <taxon>Candidatus Tectimicrobiota</taxon>
        <taxon>Candidatus Entotheonellia</taxon>
        <taxon>Candidatus Entotheonellales</taxon>
        <taxon>Candidatus Entotheonellaceae</taxon>
        <taxon>Candidatus Entotheonella</taxon>
    </lineage>
</organism>
<evidence type="ECO:0000256" key="4">
    <source>
        <dbReference type="ARBA" id="ARBA00022801"/>
    </source>
</evidence>
<keyword evidence="9" id="KW-1185">Reference proteome</keyword>
<dbReference type="Proteomes" id="UP000019141">
    <property type="component" value="Unassembled WGS sequence"/>
</dbReference>
<comment type="similarity">
    <text evidence="2">Belongs to the Nudix hydrolase family.</text>
</comment>
<dbReference type="CDD" id="cd04697">
    <property type="entry name" value="NUDIX_Hydrolase"/>
    <property type="match status" value="1"/>
</dbReference>
<dbReference type="PIRSF" id="PIRSF017340">
    <property type="entry name" value="Nudix_hydro"/>
    <property type="match status" value="1"/>
</dbReference>
<dbReference type="PANTHER" id="PTHR10885">
    <property type="entry name" value="ISOPENTENYL-DIPHOSPHATE DELTA-ISOMERASE"/>
    <property type="match status" value="1"/>
</dbReference>
<evidence type="ECO:0000259" key="7">
    <source>
        <dbReference type="PROSITE" id="PS51462"/>
    </source>
</evidence>
<dbReference type="InterPro" id="IPR000086">
    <property type="entry name" value="NUDIX_hydrolase_dom"/>
</dbReference>
<keyword evidence="5 6" id="KW-0460">Magnesium</keyword>
<comment type="caution">
    <text evidence="8">The sequence shown here is derived from an EMBL/GenBank/DDBJ whole genome shotgun (WGS) entry which is preliminary data.</text>
</comment>
<sequence>MNPADEIVTIVDEHNNVIGSAPRREMRAKKLPHRSTYIFVFNSQGELFVQKRTMTKDIYPGYYDPCTGGVVLHGESYELSATRELEEEVGIRDVPLTWHFNVYFEDDGCRVWGSVFSCVYDGDMVLQAEEVESGEFLPIETILQRVHFAPYTPDSVMVLRRYLDLHPQGCSAPQSQ</sequence>
<feature type="binding site" evidence="6">
    <location>
        <position position="84"/>
    </location>
    <ligand>
        <name>Mg(2+)</name>
        <dbReference type="ChEBI" id="CHEBI:18420"/>
    </ligand>
</feature>